<dbReference type="EMBL" id="JAGDYP010000008">
    <property type="protein sequence ID" value="MBO1884866.1"/>
    <property type="molecule type" value="Genomic_DNA"/>
</dbReference>
<evidence type="ECO:0000313" key="2">
    <source>
        <dbReference type="Proteomes" id="UP000681610"/>
    </source>
</evidence>
<dbReference type="Proteomes" id="UP000681610">
    <property type="component" value="Unassembled WGS sequence"/>
</dbReference>
<reference evidence="1 2" key="1">
    <citation type="submission" date="2021-03" db="EMBL/GenBank/DDBJ databases">
        <title>Isolation and description of Capnocytophaga bilenii sp. nov., a novel Capnocytophaga species, isolated from a gingivitis subject.</title>
        <authorList>
            <person name="Antezack A."/>
            <person name="Monnet-Corti V."/>
            <person name="La Scola B."/>
        </authorList>
    </citation>
    <scope>NUCLEOTIDE SEQUENCE [LARGE SCALE GENOMIC DNA]</scope>
    <source>
        <strain evidence="1 2">Marseille-Q4570</strain>
    </source>
</reference>
<dbReference type="RefSeq" id="WP_208059279.1">
    <property type="nucleotide sequence ID" value="NZ_JAGDYP010000008.1"/>
</dbReference>
<comment type="caution">
    <text evidence="1">The sequence shown here is derived from an EMBL/GenBank/DDBJ whole genome shotgun (WGS) entry which is preliminary data.</text>
</comment>
<organism evidence="1 2">
    <name type="scientific">Capnocytophaga bilenii</name>
    <dbReference type="NCBI Taxonomy" id="2819369"/>
    <lineage>
        <taxon>Bacteria</taxon>
        <taxon>Pseudomonadati</taxon>
        <taxon>Bacteroidota</taxon>
        <taxon>Flavobacteriia</taxon>
        <taxon>Flavobacteriales</taxon>
        <taxon>Flavobacteriaceae</taxon>
        <taxon>Capnocytophaga</taxon>
    </lineage>
</organism>
<accession>A0ABS3PZW7</accession>
<sequence length="172" mass="20136">MRIFNKYKHKDFAQRELNEDPLSVVVSDTSDFYDLTGHHITVPLYIIDGLTKAGKLNNFLHDIGHELLDTTPYYTVLKSLMQGIELSYTDKVLFLSMVTKIWDWNERFSKVFEEPNLFPNYSLIGHVMGLQVILCKYDKTETDEFFNLVYHFLCGDIDTPTFFTECDNLKNQ</sequence>
<name>A0ABS3PZW7_9FLAO</name>
<evidence type="ECO:0000313" key="1">
    <source>
        <dbReference type="EMBL" id="MBO1884866.1"/>
    </source>
</evidence>
<evidence type="ECO:0008006" key="3">
    <source>
        <dbReference type="Google" id="ProtNLM"/>
    </source>
</evidence>
<proteinExistence type="predicted"/>
<gene>
    <name evidence="1" type="ORF">J4N46_10690</name>
</gene>
<protein>
    <recommendedName>
        <fullName evidence="3">IrrE N-terminal-like domain-containing protein</fullName>
    </recommendedName>
</protein>
<keyword evidence="2" id="KW-1185">Reference proteome</keyword>